<keyword evidence="7 10" id="KW-0472">Membrane</keyword>
<dbReference type="GO" id="GO:0016020">
    <property type="term" value="C:membrane"/>
    <property type="evidence" value="ECO:0007669"/>
    <property type="project" value="UniProtKB-SubCell"/>
</dbReference>
<dbReference type="InterPro" id="IPR043926">
    <property type="entry name" value="ABCG_dom"/>
</dbReference>
<dbReference type="OrthoDB" id="66620at2759"/>
<feature type="transmembrane region" description="Helical" evidence="10">
    <location>
        <begin position="1071"/>
        <end position="1091"/>
    </location>
</feature>
<dbReference type="Gene3D" id="3.40.50.300">
    <property type="entry name" value="P-loop containing nucleotide triphosphate hydrolases"/>
    <property type="match status" value="1"/>
</dbReference>
<dbReference type="InterPro" id="IPR013525">
    <property type="entry name" value="ABC2_TM"/>
</dbReference>
<dbReference type="PROSITE" id="PS01186">
    <property type="entry name" value="EGF_2"/>
    <property type="match status" value="1"/>
</dbReference>
<feature type="disulfide bond" evidence="8">
    <location>
        <begin position="71"/>
        <end position="80"/>
    </location>
</feature>
<keyword evidence="11" id="KW-0732">Signal</keyword>
<evidence type="ECO:0000256" key="10">
    <source>
        <dbReference type="SAM" id="Phobius"/>
    </source>
</evidence>
<accession>A0A433DKR8</accession>
<feature type="compositionally biased region" description="Pro residues" evidence="9">
    <location>
        <begin position="682"/>
        <end position="692"/>
    </location>
</feature>
<evidence type="ECO:0000256" key="2">
    <source>
        <dbReference type="ARBA" id="ARBA00022448"/>
    </source>
</evidence>
<feature type="transmembrane region" description="Helical" evidence="10">
    <location>
        <begin position="986"/>
        <end position="1004"/>
    </location>
</feature>
<organism evidence="14 15">
    <name type="scientific">Jimgerdemannia flammicorona</name>
    <dbReference type="NCBI Taxonomy" id="994334"/>
    <lineage>
        <taxon>Eukaryota</taxon>
        <taxon>Fungi</taxon>
        <taxon>Fungi incertae sedis</taxon>
        <taxon>Mucoromycota</taxon>
        <taxon>Mucoromycotina</taxon>
        <taxon>Endogonomycetes</taxon>
        <taxon>Endogonales</taxon>
        <taxon>Endogonaceae</taxon>
        <taxon>Jimgerdemannia</taxon>
    </lineage>
</organism>
<protein>
    <recommendedName>
        <fullName evidence="16">ABC transporter domain-containing protein</fullName>
    </recommendedName>
</protein>
<dbReference type="CDD" id="cd03213">
    <property type="entry name" value="ABCG_EPDR"/>
    <property type="match status" value="1"/>
</dbReference>
<dbReference type="GO" id="GO:0005524">
    <property type="term" value="F:ATP binding"/>
    <property type="evidence" value="ECO:0007669"/>
    <property type="project" value="UniProtKB-KW"/>
</dbReference>
<dbReference type="InterPro" id="IPR017871">
    <property type="entry name" value="ABC_transporter-like_CS"/>
</dbReference>
<dbReference type="Proteomes" id="UP000268093">
    <property type="component" value="Unassembled WGS sequence"/>
</dbReference>
<comment type="caution">
    <text evidence="8">Lacks conserved residue(s) required for the propagation of feature annotation.</text>
</comment>
<dbReference type="EMBL" id="RBNI01000806">
    <property type="protein sequence ID" value="RUP51306.1"/>
    <property type="molecule type" value="Genomic_DNA"/>
</dbReference>
<name>A0A433DKR8_9FUNG</name>
<evidence type="ECO:0000313" key="15">
    <source>
        <dbReference type="Proteomes" id="UP000268093"/>
    </source>
</evidence>
<evidence type="ECO:0008006" key="16">
    <source>
        <dbReference type="Google" id="ProtNLM"/>
    </source>
</evidence>
<sequence length="1095" mass="121260">MKRSPRPTNLLLLLLFFSALTFASAQLSPPKSRAVDDPNTCPVCPPCFNCKTSNNKCVNGGQCGDSGLCHCPVGWGGLDCVQPLCGSLASSDRKPRDGETCSCDSGYCSGLASLYVSVHVECFLCRDTLPSLSRSSLGRRQLQRLPIGLLVPLHQGRKCNLYQDRRRTKADARLVRHDEYAPPSPSLFFGRCRPVLRRDAREQMNIFDLPVLIGSARVSSADIPWIDDTHVSLQCEWEKSSCVFQFWKGSQEQFYCNMNECSQERSGDNDVHGSCAKSECGCISNAWLCGGEIDMSELLNNVRGPSEWYCRNGKDCWYNEYSKLKDFFPDNIDLNCDVGECANEQDFLDVNPIPHKFSRTIEAWIVGSIFIGAVIIWVGTNLVLRGQRKVFSAGGDIRLDDSDDEVYNEEESLFESTRGTATLVFSDMSYNVAGKPILTSVSGLVQPGEMLAIMGPSGAGKSSFLDILARKPKRGTVTGSVLINNAIPARRQFKKLAGYVDQEDVLMGTLTVRETLMYSALLRLPRSMPLRIKQRRVEDTMAELGISHIADTRVGIPGRRGISGGEKRRVSIGKELVTSPSILFLDEPTSGLDSYNAYVVMECLKKLARVHRRTVVVTIHQPRSNIYKMFDSLLLLAEGRTVYFGPAQLATNYFASIGYPIPSEYNIADYLIDLTMNKPSASTPPPADPETPPSSFTVPFLSRRSNSTTSIASTRALEDLPTTQPRPTSPTLSDPPVHPLTQAIEGMADLPDHHDELRLLTSSNHSHTLIEGYRNSDMAESVRAAIRNTVGGEPLNVPPSVASRFGSFGAGSDAALSLPAFLHEFSLLSSRTFTNLYRDPFLFLAHCVIALGLGILLGALFWQVDNDLPGVQNRLGVLFFMCALLGFASTSSLDLFAQERVLFMRERENGYYGPAAYFWSKVLFDIIPLRMIPPLLMGSVSYYMVGLNPNVIVFAKFMLVLVLFNLVAASVCLCFATAFKSVGAGNLLASLIMLFAMLFGGFLLNKEHIPIFLRWVQYLSFFNYGYEALIVNELKDMTLRDDSIVEIKIPGSVILARFGFNGQAYWQDVRALGIMFVGTMVMAFVFLKVLVRERR</sequence>
<feature type="signal peptide" evidence="11">
    <location>
        <begin position="1"/>
        <end position="25"/>
    </location>
</feature>
<keyword evidence="3 10" id="KW-0812">Transmembrane</keyword>
<dbReference type="PANTHER" id="PTHR48041">
    <property type="entry name" value="ABC TRANSPORTER G FAMILY MEMBER 28"/>
    <property type="match status" value="1"/>
</dbReference>
<feature type="transmembrane region" description="Helical" evidence="10">
    <location>
        <begin position="841"/>
        <end position="863"/>
    </location>
</feature>
<dbReference type="InterPro" id="IPR050352">
    <property type="entry name" value="ABCG_transporters"/>
</dbReference>
<comment type="caution">
    <text evidence="14">The sequence shown here is derived from an EMBL/GenBank/DDBJ whole genome shotgun (WGS) entry which is preliminary data.</text>
</comment>
<dbReference type="InterPro" id="IPR003593">
    <property type="entry name" value="AAA+_ATPase"/>
</dbReference>
<dbReference type="SMART" id="SM00382">
    <property type="entry name" value="AAA"/>
    <property type="match status" value="1"/>
</dbReference>
<dbReference type="InterPro" id="IPR027417">
    <property type="entry name" value="P-loop_NTPase"/>
</dbReference>
<feature type="compositionally biased region" description="Polar residues" evidence="9">
    <location>
        <begin position="721"/>
        <end position="732"/>
    </location>
</feature>
<dbReference type="AlphaFoldDB" id="A0A433DKR8"/>
<keyword evidence="5" id="KW-0067">ATP-binding</keyword>
<dbReference type="PROSITE" id="PS00022">
    <property type="entry name" value="EGF_1"/>
    <property type="match status" value="1"/>
</dbReference>
<evidence type="ECO:0000256" key="11">
    <source>
        <dbReference type="SAM" id="SignalP"/>
    </source>
</evidence>
<evidence type="ECO:0000313" key="14">
    <source>
        <dbReference type="EMBL" id="RUP51306.1"/>
    </source>
</evidence>
<feature type="domain" description="EGF-like" evidence="12">
    <location>
        <begin position="48"/>
        <end position="81"/>
    </location>
</feature>
<keyword evidence="6 10" id="KW-1133">Transmembrane helix</keyword>
<comment type="subcellular location">
    <subcellularLocation>
        <location evidence="1">Membrane</location>
        <topology evidence="1">Multi-pass membrane protein</topology>
    </subcellularLocation>
</comment>
<feature type="compositionally biased region" description="Polar residues" evidence="9">
    <location>
        <begin position="703"/>
        <end position="713"/>
    </location>
</feature>
<dbReference type="SUPFAM" id="SSF52540">
    <property type="entry name" value="P-loop containing nucleoside triphosphate hydrolases"/>
    <property type="match status" value="1"/>
</dbReference>
<evidence type="ECO:0000256" key="3">
    <source>
        <dbReference type="ARBA" id="ARBA00022692"/>
    </source>
</evidence>
<evidence type="ECO:0000256" key="9">
    <source>
        <dbReference type="SAM" id="MobiDB-lite"/>
    </source>
</evidence>
<dbReference type="PROSITE" id="PS50026">
    <property type="entry name" value="EGF_3"/>
    <property type="match status" value="1"/>
</dbReference>
<evidence type="ECO:0000259" key="12">
    <source>
        <dbReference type="PROSITE" id="PS50026"/>
    </source>
</evidence>
<dbReference type="PANTHER" id="PTHR48041:SF2">
    <property type="entry name" value="ATP-DEPENDENT PERMEASE-RELATED"/>
    <property type="match status" value="1"/>
</dbReference>
<feature type="region of interest" description="Disordered" evidence="9">
    <location>
        <begin position="679"/>
        <end position="739"/>
    </location>
</feature>
<dbReference type="PROSITE" id="PS00211">
    <property type="entry name" value="ABC_TRANSPORTER_1"/>
    <property type="match status" value="1"/>
</dbReference>
<dbReference type="Pfam" id="PF19055">
    <property type="entry name" value="ABC2_membrane_7"/>
    <property type="match status" value="1"/>
</dbReference>
<keyword evidence="15" id="KW-1185">Reference proteome</keyword>
<evidence type="ECO:0000256" key="6">
    <source>
        <dbReference type="ARBA" id="ARBA00022989"/>
    </source>
</evidence>
<feature type="transmembrane region" description="Helical" evidence="10">
    <location>
        <begin position="957"/>
        <end position="979"/>
    </location>
</feature>
<evidence type="ECO:0000256" key="1">
    <source>
        <dbReference type="ARBA" id="ARBA00004141"/>
    </source>
</evidence>
<evidence type="ECO:0000259" key="13">
    <source>
        <dbReference type="PROSITE" id="PS50893"/>
    </source>
</evidence>
<keyword evidence="8" id="KW-0245">EGF-like domain</keyword>
<evidence type="ECO:0000256" key="5">
    <source>
        <dbReference type="ARBA" id="ARBA00022840"/>
    </source>
</evidence>
<keyword evidence="2" id="KW-0813">Transport</keyword>
<feature type="transmembrane region" description="Helical" evidence="10">
    <location>
        <begin position="875"/>
        <end position="897"/>
    </location>
</feature>
<keyword evidence="4" id="KW-0547">Nucleotide-binding</keyword>
<reference evidence="14 15" key="1">
    <citation type="journal article" date="2018" name="New Phytol.">
        <title>Phylogenomics of Endogonaceae and evolution of mycorrhizas within Mucoromycota.</title>
        <authorList>
            <person name="Chang Y."/>
            <person name="Desiro A."/>
            <person name="Na H."/>
            <person name="Sandor L."/>
            <person name="Lipzen A."/>
            <person name="Clum A."/>
            <person name="Barry K."/>
            <person name="Grigoriev I.V."/>
            <person name="Martin F.M."/>
            <person name="Stajich J.E."/>
            <person name="Smith M.E."/>
            <person name="Bonito G."/>
            <person name="Spatafora J.W."/>
        </authorList>
    </citation>
    <scope>NUCLEOTIDE SEQUENCE [LARGE SCALE GENOMIC DNA]</scope>
    <source>
        <strain evidence="14 15">GMNB39</strain>
    </source>
</reference>
<evidence type="ECO:0000256" key="8">
    <source>
        <dbReference type="PROSITE-ProRule" id="PRU00076"/>
    </source>
</evidence>
<feature type="transmembrane region" description="Helical" evidence="10">
    <location>
        <begin position="363"/>
        <end position="384"/>
    </location>
</feature>
<dbReference type="InterPro" id="IPR000742">
    <property type="entry name" value="EGF"/>
</dbReference>
<proteinExistence type="predicted"/>
<keyword evidence="8" id="KW-1015">Disulfide bond</keyword>
<evidence type="ECO:0000256" key="7">
    <source>
        <dbReference type="ARBA" id="ARBA00023136"/>
    </source>
</evidence>
<dbReference type="GO" id="GO:0140359">
    <property type="term" value="F:ABC-type transporter activity"/>
    <property type="evidence" value="ECO:0007669"/>
    <property type="project" value="InterPro"/>
</dbReference>
<evidence type="ECO:0000256" key="4">
    <source>
        <dbReference type="ARBA" id="ARBA00022741"/>
    </source>
</evidence>
<gene>
    <name evidence="14" type="ORF">BC936DRAFT_148824</name>
</gene>
<dbReference type="InterPro" id="IPR003439">
    <property type="entry name" value="ABC_transporter-like_ATP-bd"/>
</dbReference>
<dbReference type="PROSITE" id="PS50893">
    <property type="entry name" value="ABC_TRANSPORTER_2"/>
    <property type="match status" value="1"/>
</dbReference>
<dbReference type="Pfam" id="PF00005">
    <property type="entry name" value="ABC_tran"/>
    <property type="match status" value="1"/>
</dbReference>
<dbReference type="GO" id="GO:0016887">
    <property type="term" value="F:ATP hydrolysis activity"/>
    <property type="evidence" value="ECO:0007669"/>
    <property type="project" value="InterPro"/>
</dbReference>
<feature type="chain" id="PRO_5019259141" description="ABC transporter domain-containing protein" evidence="11">
    <location>
        <begin position="26"/>
        <end position="1095"/>
    </location>
</feature>
<feature type="domain" description="ABC transporter" evidence="13">
    <location>
        <begin position="423"/>
        <end position="663"/>
    </location>
</feature>
<dbReference type="Pfam" id="PF01061">
    <property type="entry name" value="ABC2_membrane"/>
    <property type="match status" value="1"/>
</dbReference>